<name>A0A1T5L242_9FIRM</name>
<dbReference type="EMBL" id="FUZT01000005">
    <property type="protein sequence ID" value="SKC70126.1"/>
    <property type="molecule type" value="Genomic_DNA"/>
</dbReference>
<protein>
    <recommendedName>
        <fullName evidence="2">RecJ OB domain-containing protein</fullName>
    </recommendedName>
</protein>
<dbReference type="GO" id="GO:0016787">
    <property type="term" value="F:hydrolase activity"/>
    <property type="evidence" value="ECO:0007669"/>
    <property type="project" value="UniProtKB-KW"/>
</dbReference>
<dbReference type="InterPro" id="IPR051673">
    <property type="entry name" value="SSDNA_exonuclease_RecJ"/>
</dbReference>
<evidence type="ECO:0000259" key="2">
    <source>
        <dbReference type="Pfam" id="PF17768"/>
    </source>
</evidence>
<keyword evidence="4" id="KW-1185">Reference proteome</keyword>
<dbReference type="AlphaFoldDB" id="A0A1T5L242"/>
<dbReference type="RefSeq" id="WP_079491878.1">
    <property type="nucleotide sequence ID" value="NZ_FUZT01000005.1"/>
</dbReference>
<dbReference type="PANTHER" id="PTHR30255">
    <property type="entry name" value="SINGLE-STRANDED-DNA-SPECIFIC EXONUCLEASE RECJ"/>
    <property type="match status" value="1"/>
</dbReference>
<dbReference type="Gene3D" id="2.40.50.460">
    <property type="match status" value="1"/>
</dbReference>
<evidence type="ECO:0000256" key="1">
    <source>
        <dbReference type="ARBA" id="ARBA00022801"/>
    </source>
</evidence>
<feature type="domain" description="RecJ OB" evidence="2">
    <location>
        <begin position="83"/>
        <end position="189"/>
    </location>
</feature>
<dbReference type="PANTHER" id="PTHR30255:SF2">
    <property type="entry name" value="SINGLE-STRANDED-DNA-SPECIFIC EXONUCLEASE RECJ"/>
    <property type="match status" value="1"/>
</dbReference>
<dbReference type="Pfam" id="PF17768">
    <property type="entry name" value="RecJ_OB"/>
    <property type="match status" value="1"/>
</dbReference>
<dbReference type="Proteomes" id="UP000190285">
    <property type="component" value="Unassembled WGS sequence"/>
</dbReference>
<evidence type="ECO:0000313" key="4">
    <source>
        <dbReference type="Proteomes" id="UP000190285"/>
    </source>
</evidence>
<sequence length="454" mass="53059">MLLHDKIWVIKNEFDNNTIELANKLGISNITAGLLTNRGIDTFDKAVSFLETDRNHLNTSLLSKDINNCDWIEENPNIQELKIDMELTIKDIGFDLIDEIKKLGSFGYNNPKPLFCYRKIRLLSVNFFGDKNQHIKLEVEDEGRILDCIGFNLGKANETLSRGEEIDIAFSLGINSFKGIETIQLYLIDIRRRCEEGYKASSLVHAYYWSFPNLFNNCQYKEMEFSLDNVVDLRNIKNRAKYVIENIELSSNNLILVNTIEGLIDLSLFLWDINKFDIIESISFNFSKNDNYDNIIIVNPILNKLDFEKYENIYIYDVPVIKEEIDFLINYGEKVHCLYNKNDIKILREFLKNTIPNRDDLAEIYIYLKQFSDTNEMSYENMINDLSNMNFAKLRFSLYILSELKLIVYDHTKEKVAVELLPPPEEKIDIAATELYKRVTGVIKDFKNYSKVIF</sequence>
<dbReference type="STRING" id="36842.SAMN02194393_02380"/>
<organism evidence="3 4">
    <name type="scientific">Maledivibacter halophilus</name>
    <dbReference type="NCBI Taxonomy" id="36842"/>
    <lineage>
        <taxon>Bacteria</taxon>
        <taxon>Bacillati</taxon>
        <taxon>Bacillota</taxon>
        <taxon>Clostridia</taxon>
        <taxon>Peptostreptococcales</taxon>
        <taxon>Caminicellaceae</taxon>
        <taxon>Maledivibacter</taxon>
    </lineage>
</organism>
<keyword evidence="1" id="KW-0378">Hydrolase</keyword>
<accession>A0A1T5L242</accession>
<dbReference type="InterPro" id="IPR041122">
    <property type="entry name" value="RecJ_OB"/>
</dbReference>
<gene>
    <name evidence="3" type="ORF">SAMN02194393_02380</name>
</gene>
<dbReference type="OrthoDB" id="1925987at2"/>
<reference evidence="3 4" key="1">
    <citation type="submission" date="2017-02" db="EMBL/GenBank/DDBJ databases">
        <authorList>
            <person name="Peterson S.W."/>
        </authorList>
    </citation>
    <scope>NUCLEOTIDE SEQUENCE [LARGE SCALE GENOMIC DNA]</scope>
    <source>
        <strain evidence="3 4">M1</strain>
    </source>
</reference>
<proteinExistence type="predicted"/>
<evidence type="ECO:0000313" key="3">
    <source>
        <dbReference type="EMBL" id="SKC70126.1"/>
    </source>
</evidence>